<keyword evidence="3" id="KW-1185">Reference proteome</keyword>
<organism evidence="2 3">
    <name type="scientific">Flexibacter flexilis DSM 6793</name>
    <dbReference type="NCBI Taxonomy" id="927664"/>
    <lineage>
        <taxon>Bacteria</taxon>
        <taxon>Pseudomonadati</taxon>
        <taxon>Bacteroidota</taxon>
        <taxon>Cytophagia</taxon>
        <taxon>Cytophagales</taxon>
        <taxon>Flexibacteraceae</taxon>
        <taxon>Flexibacter</taxon>
    </lineage>
</organism>
<evidence type="ECO:0000313" key="3">
    <source>
        <dbReference type="Proteomes" id="UP000199514"/>
    </source>
</evidence>
<keyword evidence="2" id="KW-0675">Receptor</keyword>
<reference evidence="2 3" key="1">
    <citation type="submission" date="2016-10" db="EMBL/GenBank/DDBJ databases">
        <authorList>
            <person name="de Groot N.N."/>
        </authorList>
    </citation>
    <scope>NUCLEOTIDE SEQUENCE [LARGE SCALE GENOMIC DNA]</scope>
    <source>
        <strain evidence="2 3">DSM 6793</strain>
    </source>
</reference>
<dbReference type="Proteomes" id="UP000199514">
    <property type="component" value="Unassembled WGS sequence"/>
</dbReference>
<protein>
    <submittedName>
        <fullName evidence="2">Translocated intimin receptor (Tir) C-terminus</fullName>
    </submittedName>
</protein>
<dbReference type="RefSeq" id="WP_091506201.1">
    <property type="nucleotide sequence ID" value="NZ_FOLE01000001.1"/>
</dbReference>
<gene>
    <name evidence="2" type="ORF">SAMN05421780_101322</name>
</gene>
<dbReference type="SUPFAM" id="SSF56925">
    <property type="entry name" value="OMPA-like"/>
    <property type="match status" value="1"/>
</dbReference>
<dbReference type="STRING" id="927664.SAMN05421780_101322"/>
<sequence>MKKHALALGVLLSASGLVSAQTEKGTKMLGVGISYDSKNNNSSRIYDGVYTTYPILSLDTVTTTKNHNEQKVRNQEINLNLSAGYFIAKNLLVGGQVGLGYAHSADKRNYSVDYLKYNTTGYSNTTVKNTITTSSVGLFGRYYFPIKEGKWYAFGQLSGLYSFNKVKYTSDHTVHNSLFWTSDTSNVSFFSHEGGYTQKYKSTNLVVQADAGIAYFISPNFSVETSVLNVRYTKQKPHDFEGYDYDSGKPSQLEFWEYGAFLNLNLAVKYFFK</sequence>
<accession>A0A1I1DNK0</accession>
<evidence type="ECO:0000256" key="1">
    <source>
        <dbReference type="SAM" id="SignalP"/>
    </source>
</evidence>
<name>A0A1I1DNK0_9BACT</name>
<dbReference type="Gene3D" id="2.40.160.20">
    <property type="match status" value="1"/>
</dbReference>
<dbReference type="EMBL" id="FOLE01000001">
    <property type="protein sequence ID" value="SFB75992.1"/>
    <property type="molecule type" value="Genomic_DNA"/>
</dbReference>
<feature type="signal peptide" evidence="1">
    <location>
        <begin position="1"/>
        <end position="20"/>
    </location>
</feature>
<feature type="chain" id="PRO_5011520681" evidence="1">
    <location>
        <begin position="21"/>
        <end position="273"/>
    </location>
</feature>
<proteinExistence type="predicted"/>
<dbReference type="AlphaFoldDB" id="A0A1I1DNK0"/>
<keyword evidence="1" id="KW-0732">Signal</keyword>
<evidence type="ECO:0000313" key="2">
    <source>
        <dbReference type="EMBL" id="SFB75992.1"/>
    </source>
</evidence>
<dbReference type="InterPro" id="IPR011250">
    <property type="entry name" value="OMP/PagP_B-barrel"/>
</dbReference>
<dbReference type="OrthoDB" id="945117at2"/>